<dbReference type="CDD" id="cd06265">
    <property type="entry name" value="RNase_A_canonical"/>
    <property type="match status" value="1"/>
</dbReference>
<dbReference type="PANTHER" id="PTHR11437">
    <property type="entry name" value="RIBONUCLEASE"/>
    <property type="match status" value="1"/>
</dbReference>
<dbReference type="Gene3D" id="3.10.130.10">
    <property type="entry name" value="Ribonuclease A-like domain"/>
    <property type="match status" value="1"/>
</dbReference>
<dbReference type="EMBL" id="HG328926">
    <property type="protein sequence ID" value="CDG32002.1"/>
    <property type="molecule type" value="Genomic_DNA"/>
</dbReference>
<evidence type="ECO:0000256" key="2">
    <source>
        <dbReference type="ARBA" id="ARBA00022722"/>
    </source>
</evidence>
<evidence type="ECO:0000256" key="1">
    <source>
        <dbReference type="ARBA" id="ARBA00005600"/>
    </source>
</evidence>
<evidence type="ECO:0000256" key="4">
    <source>
        <dbReference type="ARBA" id="ARBA00022801"/>
    </source>
</evidence>
<dbReference type="GO" id="GO:0004540">
    <property type="term" value="F:RNA nuclease activity"/>
    <property type="evidence" value="ECO:0007669"/>
    <property type="project" value="TreeGrafter"/>
</dbReference>
<dbReference type="InterPro" id="IPR023412">
    <property type="entry name" value="RNaseA_domain"/>
</dbReference>
<dbReference type="SUPFAM" id="SSF54076">
    <property type="entry name" value="RNase A-like"/>
    <property type="match status" value="1"/>
</dbReference>
<keyword evidence="5" id="KW-0732">Signal</keyword>
<dbReference type="GO" id="GO:0003676">
    <property type="term" value="F:nucleic acid binding"/>
    <property type="evidence" value="ECO:0007669"/>
    <property type="project" value="InterPro"/>
</dbReference>
<keyword evidence="2 5" id="KW-0540">Nuclease</keyword>
<dbReference type="PANTHER" id="PTHR11437:SF31">
    <property type="entry name" value="RIBONUCLEASE 7"/>
    <property type="match status" value="1"/>
</dbReference>
<evidence type="ECO:0000256" key="5">
    <source>
        <dbReference type="RuleBase" id="RU000651"/>
    </source>
</evidence>
<dbReference type="Pfam" id="PF00074">
    <property type="entry name" value="RnaseA"/>
    <property type="match status" value="1"/>
</dbReference>
<evidence type="ECO:0000259" key="6">
    <source>
        <dbReference type="SMART" id="SM00092"/>
    </source>
</evidence>
<dbReference type="SMART" id="SM00092">
    <property type="entry name" value="RNAse_Pc"/>
    <property type="match status" value="1"/>
</dbReference>
<evidence type="ECO:0000256" key="3">
    <source>
        <dbReference type="ARBA" id="ARBA00022759"/>
    </source>
</evidence>
<dbReference type="AlphaFoldDB" id="W0UUW9"/>
<accession>W0UUW9</accession>
<dbReference type="InterPro" id="IPR001427">
    <property type="entry name" value="RNaseA"/>
</dbReference>
<feature type="signal peptide" evidence="5">
    <location>
        <begin position="1"/>
        <end position="28"/>
    </location>
</feature>
<reference evidence="7" key="1">
    <citation type="journal article" date="2014" name="Mol. Genet. Genomics">
        <title>Comparative genomic analysis of eutherian ribonuclease A genes.</title>
        <authorList>
            <person name="Premzl M."/>
        </authorList>
    </citation>
    <scope>NUCLEOTIDE SEQUENCE</scope>
</reference>
<dbReference type="InterPro" id="IPR036816">
    <property type="entry name" value="RNaseA-like_dom_sf"/>
</dbReference>
<sequence length="157" mass="17868">MALDRAEFCSLLLLLLLGLWVAETPVSAKPSHMTPSQWFKTQHVQPKPQACKSAMRNINKYKKHCKNLNTFLHESFSNVATTCQSPNIACKNKNHNNCHQSHGPVSLTLCELTSGKYPNCRYKEKHLNKAYIVACDPPQKKESQQFRLVPVHLDKIL</sequence>
<dbReference type="GO" id="GO:0045087">
    <property type="term" value="P:innate immune response"/>
    <property type="evidence" value="ECO:0007669"/>
    <property type="project" value="TreeGrafter"/>
</dbReference>
<protein>
    <submittedName>
        <fullName evidence="7">Ribonuclease A E1</fullName>
    </submittedName>
</protein>
<dbReference type="OrthoDB" id="9450033at2759"/>
<dbReference type="GO" id="GO:0050832">
    <property type="term" value="P:defense response to fungus"/>
    <property type="evidence" value="ECO:0007669"/>
    <property type="project" value="TreeGrafter"/>
</dbReference>
<dbReference type="GO" id="GO:0005615">
    <property type="term" value="C:extracellular space"/>
    <property type="evidence" value="ECO:0007669"/>
    <property type="project" value="TreeGrafter"/>
</dbReference>
<name>W0UUW9_MICMU</name>
<comment type="similarity">
    <text evidence="1 5">Belongs to the pancreatic ribonuclease family.</text>
</comment>
<dbReference type="GO" id="GO:0050830">
    <property type="term" value="P:defense response to Gram-positive bacterium"/>
    <property type="evidence" value="ECO:0007669"/>
    <property type="project" value="TreeGrafter"/>
</dbReference>
<keyword evidence="4 5" id="KW-0378">Hydrolase</keyword>
<evidence type="ECO:0000313" key="7">
    <source>
        <dbReference type="EMBL" id="CDG32002.1"/>
    </source>
</evidence>
<feature type="domain" description="Ribonuclease A-domain" evidence="6">
    <location>
        <begin position="32"/>
        <end position="157"/>
    </location>
</feature>
<dbReference type="GO" id="GO:0050829">
    <property type="term" value="P:defense response to Gram-negative bacterium"/>
    <property type="evidence" value="ECO:0007669"/>
    <property type="project" value="TreeGrafter"/>
</dbReference>
<keyword evidence="3 5" id="KW-0255">Endonuclease</keyword>
<reference evidence="7" key="3">
    <citation type="journal article" date="2019" name="Gene Rep">
        <title>Eutherian third-party data gene collections.</title>
        <authorList>
            <person name="Premzl M."/>
        </authorList>
    </citation>
    <scope>NUCLEOTIDE SEQUENCE</scope>
</reference>
<feature type="chain" id="PRO_5044041802" evidence="5">
    <location>
        <begin position="29"/>
        <end position="157"/>
    </location>
</feature>
<dbReference type="OMA" id="MTPSQWF"/>
<dbReference type="HOGENOM" id="CLU_117006_0_1_1"/>
<dbReference type="GO" id="GO:0016787">
    <property type="term" value="F:hydrolase activity"/>
    <property type="evidence" value="ECO:0007669"/>
    <property type="project" value="UniProtKB-KW"/>
</dbReference>
<dbReference type="FunFam" id="3.10.130.10:FF:000001">
    <property type="entry name" value="Ribonuclease pancreatic"/>
    <property type="match status" value="1"/>
</dbReference>
<dbReference type="PRINTS" id="PR00794">
    <property type="entry name" value="RIBONUCLEASE"/>
</dbReference>
<reference evidence="7" key="2">
    <citation type="journal article" date="2016" name="Data Brief">
        <title>Curated eutherian third party data gene data sets.</title>
        <authorList>
            <person name="Premzl M."/>
        </authorList>
    </citation>
    <scope>NUCLEOTIDE SEQUENCE</scope>
</reference>
<gene>
    <name evidence="7" type="primary">RAE1</name>
</gene>
<organism evidence="7">
    <name type="scientific">Microcebus murinus</name>
    <name type="common">Gray mouse lemur</name>
    <name type="synonym">Lemur murinus</name>
    <dbReference type="NCBI Taxonomy" id="30608"/>
    <lineage>
        <taxon>Eukaryota</taxon>
        <taxon>Metazoa</taxon>
        <taxon>Chordata</taxon>
        <taxon>Craniata</taxon>
        <taxon>Vertebrata</taxon>
        <taxon>Euteleostomi</taxon>
        <taxon>Mammalia</taxon>
        <taxon>Eutheria</taxon>
        <taxon>Euarchontoglires</taxon>
        <taxon>Primates</taxon>
        <taxon>Strepsirrhini</taxon>
        <taxon>Lemuriformes</taxon>
        <taxon>Cheirogaleidae</taxon>
        <taxon>Microcebus</taxon>
    </lineage>
</organism>
<dbReference type="GO" id="GO:0004519">
    <property type="term" value="F:endonuclease activity"/>
    <property type="evidence" value="ECO:0007669"/>
    <property type="project" value="UniProtKB-KW"/>
</dbReference>
<proteinExistence type="inferred from homology"/>
<dbReference type="InterPro" id="IPR023411">
    <property type="entry name" value="RNaseA_AS"/>
</dbReference>
<dbReference type="PROSITE" id="PS00127">
    <property type="entry name" value="RNASE_PANCREATIC"/>
    <property type="match status" value="1"/>
</dbReference>